<dbReference type="PROSITE" id="PS50283">
    <property type="entry name" value="NA_SOLUT_SYMP_3"/>
    <property type="match status" value="1"/>
</dbReference>
<evidence type="ECO:0000256" key="6">
    <source>
        <dbReference type="ARBA" id="ARBA00023136"/>
    </source>
</evidence>
<evidence type="ECO:0000313" key="9">
    <source>
        <dbReference type="EMBL" id="QNO14715.1"/>
    </source>
</evidence>
<organism evidence="9 10">
    <name type="scientific">Alkalicella caledoniensis</name>
    <dbReference type="NCBI Taxonomy" id="2731377"/>
    <lineage>
        <taxon>Bacteria</taxon>
        <taxon>Bacillati</taxon>
        <taxon>Bacillota</taxon>
        <taxon>Clostridia</taxon>
        <taxon>Eubacteriales</taxon>
        <taxon>Proteinivoracaceae</taxon>
        <taxon>Alkalicella</taxon>
    </lineage>
</organism>
<dbReference type="Pfam" id="PF00474">
    <property type="entry name" value="SSF"/>
    <property type="match status" value="1"/>
</dbReference>
<dbReference type="InterPro" id="IPR000175">
    <property type="entry name" value="Na/ntran_symport"/>
</dbReference>
<dbReference type="GO" id="GO:0005886">
    <property type="term" value="C:plasma membrane"/>
    <property type="evidence" value="ECO:0007669"/>
    <property type="project" value="TreeGrafter"/>
</dbReference>
<protein>
    <recommendedName>
        <fullName evidence="11">Sodium:solute symporter family protein</fullName>
    </recommendedName>
</protein>
<feature type="transmembrane region" description="Helical" evidence="8">
    <location>
        <begin position="227"/>
        <end position="246"/>
    </location>
</feature>
<name>A0A7G9W7Q3_ALKCA</name>
<dbReference type="InterPro" id="IPR001734">
    <property type="entry name" value="Na/solute_symporter"/>
</dbReference>
<feature type="transmembrane region" description="Helical" evidence="8">
    <location>
        <begin position="47"/>
        <end position="64"/>
    </location>
</feature>
<feature type="transmembrane region" description="Helical" evidence="8">
    <location>
        <begin position="267"/>
        <end position="291"/>
    </location>
</feature>
<feature type="transmembrane region" description="Helical" evidence="8">
    <location>
        <begin position="435"/>
        <end position="452"/>
    </location>
</feature>
<keyword evidence="6 8" id="KW-0472">Membrane</keyword>
<comment type="similarity">
    <text evidence="2 7">Belongs to the sodium:solute symporter (SSF) (TC 2.A.21) family.</text>
</comment>
<evidence type="ECO:0000256" key="7">
    <source>
        <dbReference type="RuleBase" id="RU362091"/>
    </source>
</evidence>
<evidence type="ECO:0000256" key="4">
    <source>
        <dbReference type="ARBA" id="ARBA00022692"/>
    </source>
</evidence>
<evidence type="ECO:0000256" key="8">
    <source>
        <dbReference type="SAM" id="Phobius"/>
    </source>
</evidence>
<feature type="transmembrane region" description="Helical" evidence="8">
    <location>
        <begin position="155"/>
        <end position="175"/>
    </location>
</feature>
<feature type="transmembrane region" description="Helical" evidence="8">
    <location>
        <begin position="6"/>
        <end position="26"/>
    </location>
</feature>
<keyword evidence="5 8" id="KW-1133">Transmembrane helix</keyword>
<comment type="subcellular location">
    <subcellularLocation>
        <location evidence="1">Membrane</location>
        <topology evidence="1">Multi-pass membrane protein</topology>
    </subcellularLocation>
</comment>
<dbReference type="GO" id="GO:0015606">
    <property type="term" value="F:spermidine transmembrane transporter activity"/>
    <property type="evidence" value="ECO:0007669"/>
    <property type="project" value="TreeGrafter"/>
</dbReference>
<reference evidence="9 10" key="1">
    <citation type="submission" date="2020-07" db="EMBL/GenBank/DDBJ databases">
        <title>Alkalicella. sp. LB2 genome.</title>
        <authorList>
            <person name="Postec A."/>
            <person name="Quemeneur M."/>
        </authorList>
    </citation>
    <scope>NUCLEOTIDE SEQUENCE [LARGE SCALE GENOMIC DNA]</scope>
    <source>
        <strain evidence="9 10">LB2</strain>
    </source>
</reference>
<dbReference type="Proteomes" id="UP000516160">
    <property type="component" value="Chromosome"/>
</dbReference>
<sequence length="465" mass="50378">MFTTFNVFLMMLGTVSVFAILGVLYSRGKVDGMDQFLTARGTAGKKMLSATLLASFLGVFMLFTPPEAGILGGIPAVVGYSIGVVSLYIAFMVLSPKVKEYMPTGSTLTDYVLKRYGHRMYLLTIVVALFYMLVHLVAELTAIGQVAFELAEVPMLYTALLVGLATVIYTAYGGLRASIFTDMVQMVFVIILLIGVTVGVVYYGGGINNIHSQITTYSPQLLSFNNWGGIQYGLTLCIAVFVSNLFHQGYWQRIYAGKDNKTLSKSLMTSTIIVFPIMILTGVLGIVAAGFNQGNNPSVALFSLAYSIFPAGLIVALFLLALVLVMSTVDTLMNSIIATLAKDSKRLFKNTKEEKLLRIARIATVIMILPVALVSARGYSVLYLFFVADLVCAGVCFPLFFGLYSKKCTENMALISSVLGIISGIPFFIANQLLLSFTVPIIVSASICLLATRLSKSELIKGIEV</sequence>
<feature type="transmembrane region" description="Helical" evidence="8">
    <location>
        <begin position="411"/>
        <end position="429"/>
    </location>
</feature>
<evidence type="ECO:0000256" key="5">
    <source>
        <dbReference type="ARBA" id="ARBA00022989"/>
    </source>
</evidence>
<proteinExistence type="inferred from homology"/>
<evidence type="ECO:0000313" key="10">
    <source>
        <dbReference type="Proteomes" id="UP000516160"/>
    </source>
</evidence>
<dbReference type="PANTHER" id="PTHR48086">
    <property type="entry name" value="SODIUM/PROLINE SYMPORTER-RELATED"/>
    <property type="match status" value="1"/>
</dbReference>
<dbReference type="PROSITE" id="PS50267">
    <property type="entry name" value="NA_NEUROTRAN_SYMP_3"/>
    <property type="match status" value="1"/>
</dbReference>
<feature type="transmembrane region" description="Helical" evidence="8">
    <location>
        <begin position="303"/>
        <end position="325"/>
    </location>
</feature>
<keyword evidence="3" id="KW-0813">Transport</keyword>
<dbReference type="EMBL" id="CP058559">
    <property type="protein sequence ID" value="QNO14715.1"/>
    <property type="molecule type" value="Genomic_DNA"/>
</dbReference>
<accession>A0A7G9W7Q3</accession>
<feature type="transmembrane region" description="Helical" evidence="8">
    <location>
        <begin position="121"/>
        <end position="143"/>
    </location>
</feature>
<dbReference type="RefSeq" id="WP_213168637.1">
    <property type="nucleotide sequence ID" value="NZ_CP058559.1"/>
</dbReference>
<gene>
    <name evidence="9" type="ORF">HYG86_07895</name>
</gene>
<keyword evidence="4 8" id="KW-0812">Transmembrane</keyword>
<keyword evidence="10" id="KW-1185">Reference proteome</keyword>
<evidence type="ECO:0008006" key="11">
    <source>
        <dbReference type="Google" id="ProtNLM"/>
    </source>
</evidence>
<dbReference type="Gene3D" id="1.20.1730.10">
    <property type="entry name" value="Sodium/glucose cotransporter"/>
    <property type="match status" value="1"/>
</dbReference>
<feature type="transmembrane region" description="Helical" evidence="8">
    <location>
        <begin position="382"/>
        <end position="404"/>
    </location>
</feature>
<dbReference type="InterPro" id="IPR050277">
    <property type="entry name" value="Sodium:Solute_Symporter"/>
</dbReference>
<dbReference type="PANTHER" id="PTHR48086:SF10">
    <property type="entry name" value="AGR155CP"/>
    <property type="match status" value="1"/>
</dbReference>
<evidence type="ECO:0000256" key="3">
    <source>
        <dbReference type="ARBA" id="ARBA00022448"/>
    </source>
</evidence>
<evidence type="ECO:0000256" key="2">
    <source>
        <dbReference type="ARBA" id="ARBA00006434"/>
    </source>
</evidence>
<dbReference type="KEGG" id="acae:HYG86_07895"/>
<dbReference type="InterPro" id="IPR038377">
    <property type="entry name" value="Na/Glc_symporter_sf"/>
</dbReference>
<feature type="transmembrane region" description="Helical" evidence="8">
    <location>
        <begin position="70"/>
        <end position="94"/>
    </location>
</feature>
<evidence type="ECO:0000256" key="1">
    <source>
        <dbReference type="ARBA" id="ARBA00004141"/>
    </source>
</evidence>
<feature type="transmembrane region" description="Helical" evidence="8">
    <location>
        <begin position="187"/>
        <end position="207"/>
    </location>
</feature>
<feature type="transmembrane region" description="Helical" evidence="8">
    <location>
        <begin position="356"/>
        <end position="376"/>
    </location>
</feature>
<dbReference type="AlphaFoldDB" id="A0A7G9W7Q3"/>